<evidence type="ECO:0000256" key="3">
    <source>
        <dbReference type="ARBA" id="ARBA00023125"/>
    </source>
</evidence>
<evidence type="ECO:0000313" key="7">
    <source>
        <dbReference type="Proteomes" id="UP000438699"/>
    </source>
</evidence>
<protein>
    <submittedName>
        <fullName evidence="6">LysR family transcriptional regulator ArgP</fullName>
    </submittedName>
</protein>
<dbReference type="GO" id="GO:0003677">
    <property type="term" value="F:DNA binding"/>
    <property type="evidence" value="ECO:0007669"/>
    <property type="project" value="UniProtKB-KW"/>
</dbReference>
<keyword evidence="4" id="KW-0804">Transcription</keyword>
<dbReference type="InterPro" id="IPR005119">
    <property type="entry name" value="LysR_subst-bd"/>
</dbReference>
<feature type="domain" description="HTH lysR-type" evidence="5">
    <location>
        <begin position="2"/>
        <end position="58"/>
    </location>
</feature>
<dbReference type="Proteomes" id="UP000438699">
    <property type="component" value="Unassembled WGS sequence"/>
</dbReference>
<dbReference type="RefSeq" id="WP_151151664.1">
    <property type="nucleotide sequence ID" value="NZ_WAIE01000006.1"/>
</dbReference>
<dbReference type="NCBIfam" id="TIGR03298">
    <property type="entry name" value="argP"/>
    <property type="match status" value="1"/>
</dbReference>
<dbReference type="InterPro" id="IPR000847">
    <property type="entry name" value="LysR_HTH_N"/>
</dbReference>
<keyword evidence="3" id="KW-0238">DNA-binding</keyword>
<dbReference type="Gene3D" id="1.10.10.10">
    <property type="entry name" value="Winged helix-like DNA-binding domain superfamily/Winged helix DNA-binding domain"/>
    <property type="match status" value="1"/>
</dbReference>
<proteinExistence type="inferred from homology"/>
<gene>
    <name evidence="6" type="ORF">F8A88_13330</name>
</gene>
<sequence length="296" mass="33135">MLDYKLLEAMAAVVDEGGFERAARVLHLTQSAVSQRVKLLEEQSGQILLVRSHPPQPTEAGMRLLKHCRQVRRLEDDLDVDLNLAGDSFTTLPVGINADSLATWFLPAMQDYLAERPVLLDLRSDDQDQTHRLLRDGVVLGCVSSRSEPFQGCRCDYLGHMDYRLLASPGFRDKWFSGGFSAKSLSRAPMLIYNRKDEMHVLLLQRVLGACPDLNPFYVPSSGRFADFIAQGLACGMLPEQQCGELVAQGRLVNLIPGESERVDLFWHCWNIESSVMDSFSRALKAGASRLLARNR</sequence>
<evidence type="ECO:0000259" key="5">
    <source>
        <dbReference type="PROSITE" id="PS50931"/>
    </source>
</evidence>
<dbReference type="NCBIfam" id="NF002964">
    <property type="entry name" value="PRK03635.1"/>
    <property type="match status" value="1"/>
</dbReference>
<dbReference type="InterPro" id="IPR050176">
    <property type="entry name" value="LTTR"/>
</dbReference>
<accession>A0A6N6N226</accession>
<dbReference type="PROSITE" id="PS50931">
    <property type="entry name" value="HTH_LYSR"/>
    <property type="match status" value="1"/>
</dbReference>
<dbReference type="OrthoDB" id="3252676at2"/>
<dbReference type="PANTHER" id="PTHR30579">
    <property type="entry name" value="TRANSCRIPTIONAL REGULATOR"/>
    <property type="match status" value="1"/>
</dbReference>
<dbReference type="NCBIfam" id="NF009888">
    <property type="entry name" value="PRK13348.1"/>
    <property type="match status" value="1"/>
</dbReference>
<dbReference type="Gene3D" id="3.40.190.290">
    <property type="match status" value="1"/>
</dbReference>
<comment type="similarity">
    <text evidence="1">Belongs to the LysR transcriptional regulatory family.</text>
</comment>
<comment type="caution">
    <text evidence="6">The sequence shown here is derived from an EMBL/GenBank/DDBJ whole genome shotgun (WGS) entry which is preliminary data.</text>
</comment>
<dbReference type="PRINTS" id="PR00039">
    <property type="entry name" value="HTHLYSR"/>
</dbReference>
<keyword evidence="7" id="KW-1185">Reference proteome</keyword>
<dbReference type="SUPFAM" id="SSF46785">
    <property type="entry name" value="Winged helix' DNA-binding domain"/>
    <property type="match status" value="1"/>
</dbReference>
<reference evidence="6 7" key="1">
    <citation type="journal article" date="2017" name="Int. J. Syst. Evol. Microbiol.">
        <title>Desulfovibrio senegalensis sp. nov., a mesophilic sulfate reducer isolated from marine sediment.</title>
        <authorList>
            <person name="Thioye A."/>
            <person name="Gam Z.B.A."/>
            <person name="Mbengue M."/>
            <person name="Cayol J.L."/>
            <person name="Joseph-Bartoli M."/>
            <person name="Toure-Kane C."/>
            <person name="Labat M."/>
        </authorList>
    </citation>
    <scope>NUCLEOTIDE SEQUENCE [LARGE SCALE GENOMIC DNA]</scope>
    <source>
        <strain evidence="6 7">DSM 101509</strain>
    </source>
</reference>
<dbReference type="Pfam" id="PF00126">
    <property type="entry name" value="HTH_1"/>
    <property type="match status" value="1"/>
</dbReference>
<dbReference type="GO" id="GO:0003700">
    <property type="term" value="F:DNA-binding transcription factor activity"/>
    <property type="evidence" value="ECO:0007669"/>
    <property type="project" value="InterPro"/>
</dbReference>
<name>A0A6N6N226_9BACT</name>
<dbReference type="AlphaFoldDB" id="A0A6N6N226"/>
<organism evidence="6 7">
    <name type="scientific">Pseudodesulfovibrio senegalensis</name>
    <dbReference type="NCBI Taxonomy" id="1721087"/>
    <lineage>
        <taxon>Bacteria</taxon>
        <taxon>Pseudomonadati</taxon>
        <taxon>Thermodesulfobacteriota</taxon>
        <taxon>Desulfovibrionia</taxon>
        <taxon>Desulfovibrionales</taxon>
        <taxon>Desulfovibrionaceae</taxon>
    </lineage>
</organism>
<dbReference type="SUPFAM" id="SSF53850">
    <property type="entry name" value="Periplasmic binding protein-like II"/>
    <property type="match status" value="1"/>
</dbReference>
<evidence type="ECO:0000313" key="6">
    <source>
        <dbReference type="EMBL" id="KAB1440920.1"/>
    </source>
</evidence>
<dbReference type="InterPro" id="IPR036388">
    <property type="entry name" value="WH-like_DNA-bd_sf"/>
</dbReference>
<evidence type="ECO:0000256" key="2">
    <source>
        <dbReference type="ARBA" id="ARBA00023015"/>
    </source>
</evidence>
<evidence type="ECO:0000256" key="1">
    <source>
        <dbReference type="ARBA" id="ARBA00009437"/>
    </source>
</evidence>
<dbReference type="Pfam" id="PF03466">
    <property type="entry name" value="LysR_substrate"/>
    <property type="match status" value="1"/>
</dbReference>
<evidence type="ECO:0000256" key="4">
    <source>
        <dbReference type="ARBA" id="ARBA00023163"/>
    </source>
</evidence>
<dbReference type="PANTHER" id="PTHR30579:SF2">
    <property type="entry name" value="HTH-TYPE TRANSCRIPTIONAL REGULATOR ARGP"/>
    <property type="match status" value="1"/>
</dbReference>
<dbReference type="EMBL" id="WAIE01000006">
    <property type="protein sequence ID" value="KAB1440920.1"/>
    <property type="molecule type" value="Genomic_DNA"/>
</dbReference>
<keyword evidence="2" id="KW-0805">Transcription regulation</keyword>
<dbReference type="InterPro" id="IPR036390">
    <property type="entry name" value="WH_DNA-bd_sf"/>
</dbReference>
<dbReference type="InterPro" id="IPR017685">
    <property type="entry name" value="ArgP"/>
</dbReference>